<protein>
    <recommendedName>
        <fullName evidence="17">Calcium-channel protein CCH1</fullName>
    </recommendedName>
</protein>
<dbReference type="Gene3D" id="1.20.120.350">
    <property type="entry name" value="Voltage-gated potassium channels. Chain C"/>
    <property type="match status" value="4"/>
</dbReference>
<feature type="transmembrane region" description="Helical" evidence="21">
    <location>
        <begin position="1247"/>
        <end position="1268"/>
    </location>
</feature>
<evidence type="ECO:0000256" key="20">
    <source>
        <dbReference type="SAM" id="MobiDB-lite"/>
    </source>
</evidence>
<dbReference type="InterPro" id="IPR002048">
    <property type="entry name" value="EF_hand_dom"/>
</dbReference>
<sequence length="2118" mass="237687">MSSRDRTPPKAAPRQSIPLQDLSRGPDDSFAGSNGTQGHSAGSSSHFHRHSRTRSLLAGRRTPTYARLDEESPTRGGSGWGRAGVGARRHDDNDSPVEDIEGFAAATVGLDLNLPSTPPSASTRRPTIITTPADPAEGDHFETDIFSPPDTDTTPLTEGRGYTSSLKTSGSLSRGQRHDRQGRLSSVHWAEGEPPSVSRGRGSRLGDDLPTLNTSTALRRKLSTGSTMAGLTPERAESGERSRSQSPSPSPMARANSMLREISQRVVNLSNDSDMVDQKIRRKSSVRDQRRPSTSTPIGQPTPDEEEASGMPSPLEKVPSVDASPAPFMPVHYPNPLLGKSWGVFGPENPLRKWLLEVLVHPLTEPLILVLIITQAVLLAVNAASDAVYLQTRTKRWGTGFDYAIFGLFVIYTLELVARTIVSGFISNPREHSTINRELGLKRAVLQKAHTLFSGQQLQDMPPAKTDTPNPSIVRTFTGVPGPGAPGHRKHQQRMRLARRAFLRHSFNRLDFVAVVSYWISFSMQTTLIESSTHVYVFNMLSSLRILRLLGLTAGTSVILRSLKKAAPLLVHVAFLIGFFWLIFGIVGVQSFKSSLRRTCVWVGDDGSGQNYTLNVAPENVQFCGGYLDAVTAEPMPWLKLDGQNGTRSPKGYFCPQNSLCVEGSQGPYNGTVSFDNIVQSLELVFVIISSNTFSDLLYYLTDSDYLAAALFFAAGIVVLSLWMVNLLVAVITSSFQIIREESRQSAFTADNIDQPVLADDPMTKRSQLKKIFDKTHMFWVIVIVYGLVVQSLRSAHMSDSREDFIMNSETIVTLLLLVEIILRFLCDWRNFFRGKRNCIDLLLAVVTSIMQIPAIRHSGKPYAWLTAFQIARVYRVVLAVRVTRELVMLVFSNIGGLLNLILFVFLFTFMAAILASQLLRGDIPAEDNAGDTIEVTFFNIWNSFVGMYQVFSSENWTSLMYNATEYNLIWDTAWLSAMFFILWFIISNLIVLNMFIAVIQESFDVSEDEKRLQQVKAFLTQKEISGSAPGNLSLAAVFKMGRDSLRHRDALEYGSATVEQLLKEAVVTDFLDEQQEGLSKRPPSMHLPDAGAVKVGLLSKYWGKLVGLSKHHEPNPFYSNATITRANEEFDPRAAAKRVVMTTENRRRAQRQYLQKHPKYNVSLFIFKPNNRLRKLCQYLVGPGRGSERVEGVSPYRPAWYAFSAFIYAAIVAMVILACITTPLYQRDYFLDHDVNFTNWFVWTDLGFAVLFTAEAAIKAIADGFFFTPHAYFRSVWGFIDAVVLMTLWINVITTLYRDDGVSRAVGAFKALRALRLLNISDTARETFYSVIIIGGYKLIAAAFVSMSLLVPFAILGVNLFNGEMKACNDSNFGYNSLTNCVGEFNSTPFNWPVLAPRQVSNPWYSFDDFGSALFILFQIVSQEGWTTVMWSGMSITGKGLQPRAFASQGNAVYFIVFNLLGAVFVLTLFISVFMRNYTEQTGVAFLTAEQRSWLELRKLLRQISPSKRSIGEKTSRLRKLCYDLSIKKRGKWQRFITTILVLHLILLMVDYYPEPVWWETLREWIFLGFAVILITNVVIRIIGLSWNRFRRSSWDMYSILVLSGILGTSLTRLSNVKSSSFEQVHKLLLVSATFLLIPRNNQLDQLFKTAAASLPLIANLLATWFVLFLVYAIAFTQAFALTRFGDNESNNVNFRTVPKALILLFRTSIGEGWNQIMEDFAGIEPPFCVQGDSFFDSDCGSSAWARTLFISWNIISMYLFVSLFVSLIFESFSYVYQQSSGMSIVSRDEIRRFKQAWADFDPNGTGFISKEQFPRLLGELSGVFSMRIYDGDFSVQRIKEDCCFQPGDPVAPGSRIFEGMDLTRLSERVSQIPVDEIRKRRERMNVFYEEALLTADPGRGIPFTACLFLLTHYNVITDSRSLRLEEFLRRRARLQRVQETIRRNTVVGFFDTVYWSREFRRAVERRRKSRLAAPPAIPVPEIFIENPDDNLESSSSTEPRDFTASTPSYTPKKTITHLPPIDTSFQAGDSLQSPSGFSFDESPRASPTRTRLGSVDTSYHGAHRSSPTTPTLSHSRHGSTANGMGGQGVMEDFDASAWGESLRRSFTTRRSRDDLD</sequence>
<feature type="transmembrane region" description="Helical" evidence="21">
    <location>
        <begin position="1200"/>
        <end position="1227"/>
    </location>
</feature>
<evidence type="ECO:0000256" key="7">
    <source>
        <dbReference type="ARBA" id="ARBA00022692"/>
    </source>
</evidence>
<evidence type="ECO:0000313" key="23">
    <source>
        <dbReference type="EMBL" id="KIW18885.1"/>
    </source>
</evidence>
<dbReference type="FunFam" id="1.10.287.70:FF:000093">
    <property type="entry name" value="Calcium channel subunit Cch1"/>
    <property type="match status" value="1"/>
</dbReference>
<dbReference type="InterPro" id="IPR002077">
    <property type="entry name" value="VDCCAlpha1"/>
</dbReference>
<keyword evidence="4" id="KW-0597">Phosphoprotein</keyword>
<comment type="function">
    <text evidence="15">Voltage-gated, high-affinity calcium channel that functions together with MID1 to mediate calcium entry into cells. Required during conditions of environmental stress.</text>
</comment>
<dbReference type="PRINTS" id="PR00167">
    <property type="entry name" value="CACHANNEL"/>
</dbReference>
<evidence type="ECO:0000256" key="18">
    <source>
        <dbReference type="PIRSR" id="PIRSR602077-1"/>
    </source>
</evidence>
<gene>
    <name evidence="23" type="ORF">PV08_03174</name>
</gene>
<comment type="subcellular location">
    <subcellularLocation>
        <location evidence="1">Cell membrane</location>
        <topology evidence="1">Multi-pass membrane protein</topology>
    </subcellularLocation>
    <subcellularLocation>
        <location evidence="19">Membrane</location>
        <topology evidence="19">Multi-pass membrane protein</topology>
    </subcellularLocation>
</comment>
<comment type="similarity">
    <text evidence="16 19">Belongs to the calcium channel alpha-1 subunit (TC 1.A.1.11) family.</text>
</comment>
<dbReference type="GeneID" id="27330257"/>
<evidence type="ECO:0000256" key="21">
    <source>
        <dbReference type="SAM" id="Phobius"/>
    </source>
</evidence>
<keyword evidence="8 18" id="KW-0106">Calcium</keyword>
<feature type="compositionally biased region" description="Polar residues" evidence="20">
    <location>
        <begin position="2025"/>
        <end position="2038"/>
    </location>
</feature>
<feature type="compositionally biased region" description="Basic and acidic residues" evidence="20">
    <location>
        <begin position="234"/>
        <end position="243"/>
    </location>
</feature>
<feature type="transmembrane region" description="Helical" evidence="21">
    <location>
        <begin position="895"/>
        <end position="916"/>
    </location>
</feature>
<dbReference type="GO" id="GO:0005509">
    <property type="term" value="F:calcium ion binding"/>
    <property type="evidence" value="ECO:0007669"/>
    <property type="project" value="InterPro"/>
</dbReference>
<evidence type="ECO:0000256" key="12">
    <source>
        <dbReference type="ARBA" id="ARBA00023136"/>
    </source>
</evidence>
<feature type="transmembrane region" description="Helical" evidence="21">
    <location>
        <begin position="974"/>
        <end position="997"/>
    </location>
</feature>
<evidence type="ECO:0000256" key="14">
    <source>
        <dbReference type="ARBA" id="ARBA00023303"/>
    </source>
</evidence>
<evidence type="ECO:0000259" key="22">
    <source>
        <dbReference type="PROSITE" id="PS50222"/>
    </source>
</evidence>
<dbReference type="InterPro" id="IPR005821">
    <property type="entry name" value="Ion_trans_dom"/>
</dbReference>
<evidence type="ECO:0000256" key="3">
    <source>
        <dbReference type="ARBA" id="ARBA00022475"/>
    </source>
</evidence>
<feature type="transmembrane region" description="Helical" evidence="21">
    <location>
        <begin position="1453"/>
        <end position="1475"/>
    </location>
</feature>
<keyword evidence="11" id="KW-0406">Ion transport</keyword>
<dbReference type="FunFam" id="1.20.120.350:FF:000063">
    <property type="entry name" value="Calcium channel subunit Cch1"/>
    <property type="match status" value="1"/>
</dbReference>
<dbReference type="GO" id="GO:0098703">
    <property type="term" value="P:calcium ion import across plasma membrane"/>
    <property type="evidence" value="ECO:0007669"/>
    <property type="project" value="TreeGrafter"/>
</dbReference>
<keyword evidence="9 19" id="KW-0851">Voltage-gated channel</keyword>
<feature type="compositionally biased region" description="Polar residues" evidence="20">
    <location>
        <begin position="211"/>
        <end position="229"/>
    </location>
</feature>
<feature type="transmembrane region" description="Helical" evidence="21">
    <location>
        <begin position="1566"/>
        <end position="1584"/>
    </location>
</feature>
<keyword evidence="5 19" id="KW-0109">Calcium transport</keyword>
<evidence type="ECO:0000256" key="17">
    <source>
        <dbReference type="ARBA" id="ARBA00067459"/>
    </source>
</evidence>
<dbReference type="FunFam" id="1.20.120.350:FF:000079">
    <property type="entry name" value="Calcium channel subunit Cch1"/>
    <property type="match status" value="1"/>
</dbReference>
<feature type="transmembrane region" description="Helical" evidence="21">
    <location>
        <begin position="1329"/>
        <end position="1357"/>
    </location>
</feature>
<keyword evidence="10 21" id="KW-1133">Transmembrane helix</keyword>
<dbReference type="Proteomes" id="UP000053328">
    <property type="component" value="Unassembled WGS sequence"/>
</dbReference>
<feature type="transmembrane region" description="Helical" evidence="21">
    <location>
        <begin position="1414"/>
        <end position="1433"/>
    </location>
</feature>
<dbReference type="RefSeq" id="XP_016239101.1">
    <property type="nucleotide sequence ID" value="XM_016377531.1"/>
</dbReference>
<feature type="transmembrane region" description="Helical" evidence="21">
    <location>
        <begin position="707"/>
        <end position="732"/>
    </location>
</feature>
<evidence type="ECO:0000256" key="19">
    <source>
        <dbReference type="RuleBase" id="RU003808"/>
    </source>
</evidence>
<keyword evidence="2" id="KW-0813">Transport</keyword>
<evidence type="ECO:0000313" key="24">
    <source>
        <dbReference type="Proteomes" id="UP000053328"/>
    </source>
</evidence>
<feature type="domain" description="EF-hand" evidence="22">
    <location>
        <begin position="1790"/>
        <end position="1825"/>
    </location>
</feature>
<dbReference type="VEuPathDB" id="FungiDB:PV08_03174"/>
<feature type="region of interest" description="Disordered" evidence="20">
    <location>
        <begin position="1984"/>
        <end position="2118"/>
    </location>
</feature>
<name>A0A0D2BJX5_9EURO</name>
<organism evidence="23 24">
    <name type="scientific">Exophiala spinifera</name>
    <dbReference type="NCBI Taxonomy" id="91928"/>
    <lineage>
        <taxon>Eukaryota</taxon>
        <taxon>Fungi</taxon>
        <taxon>Dikarya</taxon>
        <taxon>Ascomycota</taxon>
        <taxon>Pezizomycotina</taxon>
        <taxon>Eurotiomycetes</taxon>
        <taxon>Chaetothyriomycetidae</taxon>
        <taxon>Chaetothyriales</taxon>
        <taxon>Herpotrichiellaceae</taxon>
        <taxon>Exophiala</taxon>
    </lineage>
</organism>
<keyword evidence="18" id="KW-0479">Metal-binding</keyword>
<keyword evidence="14" id="KW-0407">Ion channel</keyword>
<dbReference type="PANTHER" id="PTHR45628:SF7">
    <property type="entry name" value="VOLTAGE-DEPENDENT CALCIUM CHANNEL TYPE A SUBUNIT ALPHA-1"/>
    <property type="match status" value="1"/>
</dbReference>
<feature type="compositionally biased region" description="Polar residues" evidence="20">
    <location>
        <begin position="1994"/>
        <end position="2015"/>
    </location>
</feature>
<keyword evidence="12 21" id="KW-0472">Membrane</keyword>
<reference evidence="23 24" key="1">
    <citation type="submission" date="2015-01" db="EMBL/GenBank/DDBJ databases">
        <title>The Genome Sequence of Exophiala spinifera CBS89968.</title>
        <authorList>
            <consortium name="The Broad Institute Genomics Platform"/>
            <person name="Cuomo C."/>
            <person name="de Hoog S."/>
            <person name="Gorbushina A."/>
            <person name="Stielow B."/>
            <person name="Teixiera M."/>
            <person name="Abouelleil A."/>
            <person name="Chapman S.B."/>
            <person name="Priest M."/>
            <person name="Young S.K."/>
            <person name="Wortman J."/>
            <person name="Nusbaum C."/>
            <person name="Birren B."/>
        </authorList>
    </citation>
    <scope>NUCLEOTIDE SEQUENCE [LARGE SCALE GENOMIC DNA]</scope>
    <source>
        <strain evidence="23 24">CBS 89968</strain>
    </source>
</reference>
<feature type="transmembrane region" description="Helical" evidence="21">
    <location>
        <begin position="363"/>
        <end position="383"/>
    </location>
</feature>
<feature type="binding site" evidence="18">
    <location>
        <position position="1425"/>
    </location>
    <ligand>
        <name>Ca(2+)</name>
        <dbReference type="ChEBI" id="CHEBI:29108"/>
    </ligand>
</feature>
<feature type="transmembrane region" description="Helical" evidence="21">
    <location>
        <begin position="569"/>
        <end position="589"/>
    </location>
</feature>
<feature type="transmembrane region" description="Helical" evidence="21">
    <location>
        <begin position="1537"/>
        <end position="1554"/>
    </location>
</feature>
<dbReference type="InterPro" id="IPR027359">
    <property type="entry name" value="Volt_channel_dom_sf"/>
</dbReference>
<feature type="transmembrane region" description="Helical" evidence="21">
    <location>
        <begin position="1596"/>
        <end position="1613"/>
    </location>
</feature>
<keyword evidence="13" id="KW-0325">Glycoprotein</keyword>
<feature type="transmembrane region" description="Helical" evidence="21">
    <location>
        <begin position="1752"/>
        <end position="1771"/>
    </location>
</feature>
<keyword evidence="7 21" id="KW-0812">Transmembrane</keyword>
<feature type="transmembrane region" description="Helical" evidence="21">
    <location>
        <begin position="776"/>
        <end position="793"/>
    </location>
</feature>
<dbReference type="SUPFAM" id="SSF47473">
    <property type="entry name" value="EF-hand"/>
    <property type="match status" value="1"/>
</dbReference>
<evidence type="ECO:0000256" key="13">
    <source>
        <dbReference type="ARBA" id="ARBA00023180"/>
    </source>
</evidence>
<feature type="transmembrane region" description="Helical" evidence="21">
    <location>
        <begin position="805"/>
        <end position="827"/>
    </location>
</feature>
<evidence type="ECO:0000256" key="11">
    <source>
        <dbReference type="ARBA" id="ARBA00023065"/>
    </source>
</evidence>
<evidence type="ECO:0000256" key="6">
    <source>
        <dbReference type="ARBA" id="ARBA00022673"/>
    </source>
</evidence>
<dbReference type="Gene3D" id="1.10.287.70">
    <property type="match status" value="4"/>
</dbReference>
<evidence type="ECO:0000256" key="10">
    <source>
        <dbReference type="ARBA" id="ARBA00022989"/>
    </source>
</evidence>
<evidence type="ECO:0000256" key="9">
    <source>
        <dbReference type="ARBA" id="ARBA00022882"/>
    </source>
</evidence>
<evidence type="ECO:0000256" key="5">
    <source>
        <dbReference type="ARBA" id="ARBA00022568"/>
    </source>
</evidence>
<feature type="compositionally biased region" description="Polar residues" evidence="20">
    <location>
        <begin position="2047"/>
        <end position="2059"/>
    </location>
</feature>
<evidence type="ECO:0000256" key="16">
    <source>
        <dbReference type="ARBA" id="ARBA00061395"/>
    </source>
</evidence>
<dbReference type="InterPro" id="IPR011992">
    <property type="entry name" value="EF-hand-dom_pair"/>
</dbReference>
<dbReference type="InterPro" id="IPR050599">
    <property type="entry name" value="VDCC_alpha-1_subunit"/>
</dbReference>
<dbReference type="HOGENOM" id="CLU_000443_0_0_1"/>
<keyword evidence="3" id="KW-1003">Cell membrane</keyword>
<feature type="region of interest" description="Disordered" evidence="20">
    <location>
        <begin position="267"/>
        <end position="321"/>
    </location>
</feature>
<accession>A0A0D2BJX5</accession>
<dbReference type="FunFam" id="1.10.287.70:FF:000118">
    <property type="entry name" value="Calcium channel subunit Cch1"/>
    <property type="match status" value="1"/>
</dbReference>
<keyword evidence="6 19" id="KW-0107">Calcium channel</keyword>
<evidence type="ECO:0000256" key="2">
    <source>
        <dbReference type="ARBA" id="ARBA00022448"/>
    </source>
</evidence>
<dbReference type="Gene3D" id="1.10.238.10">
    <property type="entry name" value="EF-hand"/>
    <property type="match status" value="1"/>
</dbReference>
<feature type="compositionally biased region" description="Polar residues" evidence="20">
    <location>
        <begin position="2067"/>
        <end position="2084"/>
    </location>
</feature>
<proteinExistence type="inferred from homology"/>
<dbReference type="OrthoDB" id="416585at2759"/>
<dbReference type="Pfam" id="PF00520">
    <property type="entry name" value="Ion_trans"/>
    <property type="match status" value="4"/>
</dbReference>
<feature type="transmembrane region" description="Helical" evidence="21">
    <location>
        <begin position="1280"/>
        <end position="1298"/>
    </location>
</feature>
<dbReference type="EMBL" id="KN847493">
    <property type="protein sequence ID" value="KIW18885.1"/>
    <property type="molecule type" value="Genomic_DNA"/>
</dbReference>
<dbReference type="PROSITE" id="PS50222">
    <property type="entry name" value="EF_HAND_2"/>
    <property type="match status" value="1"/>
</dbReference>
<feature type="transmembrane region" description="Helical" evidence="21">
    <location>
        <begin position="403"/>
        <end position="422"/>
    </location>
</feature>
<feature type="compositionally biased region" description="Polar residues" evidence="20">
    <location>
        <begin position="150"/>
        <end position="174"/>
    </location>
</feature>
<dbReference type="GO" id="GO:0005891">
    <property type="term" value="C:voltage-gated calcium channel complex"/>
    <property type="evidence" value="ECO:0007669"/>
    <property type="project" value="InterPro"/>
</dbReference>
<keyword evidence="24" id="KW-1185">Reference proteome</keyword>
<evidence type="ECO:0000256" key="15">
    <source>
        <dbReference type="ARBA" id="ARBA00057587"/>
    </source>
</evidence>
<dbReference type="GO" id="GO:0008331">
    <property type="term" value="F:high voltage-gated calcium channel activity"/>
    <property type="evidence" value="ECO:0007669"/>
    <property type="project" value="TreeGrafter"/>
</dbReference>
<evidence type="ECO:0000256" key="1">
    <source>
        <dbReference type="ARBA" id="ARBA00004651"/>
    </source>
</evidence>
<dbReference type="STRING" id="91928.A0A0D2BJX5"/>
<evidence type="ECO:0000256" key="8">
    <source>
        <dbReference type="ARBA" id="ARBA00022837"/>
    </source>
</evidence>
<dbReference type="SUPFAM" id="SSF81324">
    <property type="entry name" value="Voltage-gated potassium channels"/>
    <property type="match status" value="4"/>
</dbReference>
<feature type="transmembrane region" description="Helical" evidence="21">
    <location>
        <begin position="1652"/>
        <end position="1676"/>
    </location>
</feature>
<feature type="transmembrane region" description="Helical" evidence="21">
    <location>
        <begin position="546"/>
        <end position="563"/>
    </location>
</feature>
<dbReference type="PANTHER" id="PTHR45628">
    <property type="entry name" value="VOLTAGE-DEPENDENT CALCIUM CHANNEL TYPE A SUBUNIT ALPHA-1"/>
    <property type="match status" value="1"/>
</dbReference>
<feature type="region of interest" description="Disordered" evidence="20">
    <location>
        <begin position="1"/>
        <end position="254"/>
    </location>
</feature>
<evidence type="ECO:0000256" key="4">
    <source>
        <dbReference type="ARBA" id="ARBA00022553"/>
    </source>
</evidence>